<reference evidence="17" key="1">
    <citation type="submission" date="2007-04" db="EMBL/GenBank/DDBJ databases">
        <title>Annotation of Pediculus humanus corporis strain USDA.</title>
        <authorList>
            <person name="Kirkness E."/>
            <person name="Hannick L."/>
            <person name="Hass B."/>
            <person name="Bruggner R."/>
            <person name="Lawson D."/>
            <person name="Bidwell S."/>
            <person name="Joardar V."/>
            <person name="Caler E."/>
            <person name="Walenz B."/>
            <person name="Inman J."/>
            <person name="Schobel S."/>
            <person name="Galinsky K."/>
            <person name="Amedeo P."/>
            <person name="Strausberg R."/>
        </authorList>
    </citation>
    <scope>NUCLEOTIDE SEQUENCE</scope>
    <source>
        <strain evidence="17">USDA</strain>
    </source>
</reference>
<dbReference type="FunCoup" id="E0VHA2">
    <property type="interactions" value="152"/>
</dbReference>
<evidence type="ECO:0000313" key="17">
    <source>
        <dbReference type="EMBL" id="EEB12758.1"/>
    </source>
</evidence>
<keyword evidence="9 14" id="KW-1133">Transmembrane helix</keyword>
<feature type="transmembrane region" description="Helical" evidence="14">
    <location>
        <begin position="25"/>
        <end position="46"/>
    </location>
</feature>
<keyword evidence="11" id="KW-0325">Glycoprotein</keyword>
<reference evidence="18" key="3">
    <citation type="submission" date="2021-02" db="UniProtKB">
        <authorList>
            <consortium name="EnsemblMetazoa"/>
        </authorList>
    </citation>
    <scope>IDENTIFICATION</scope>
    <source>
        <strain evidence="18">USDA</strain>
    </source>
</reference>
<dbReference type="KEGG" id="phu:Phum_PHUM204280"/>
<keyword evidence="10 14" id="KW-0472">Membrane</keyword>
<evidence type="ECO:0000256" key="9">
    <source>
        <dbReference type="ARBA" id="ARBA00022989"/>
    </source>
</evidence>
<gene>
    <name evidence="18" type="primary">8238542</name>
    <name evidence="17" type="ORF">Phum_PHUM204280</name>
</gene>
<dbReference type="EMBL" id="AAZO01002370">
    <property type="status" value="NOT_ANNOTATED_CDS"/>
    <property type="molecule type" value="Genomic_DNA"/>
</dbReference>
<dbReference type="GO" id="GO:0008239">
    <property type="term" value="F:dipeptidyl-peptidase activity"/>
    <property type="evidence" value="ECO:0007669"/>
    <property type="project" value="TreeGrafter"/>
</dbReference>
<evidence type="ECO:0000256" key="7">
    <source>
        <dbReference type="ARBA" id="ARBA00022825"/>
    </source>
</evidence>
<dbReference type="GO" id="GO:0005886">
    <property type="term" value="C:plasma membrane"/>
    <property type="evidence" value="ECO:0007669"/>
    <property type="project" value="TreeGrafter"/>
</dbReference>
<evidence type="ECO:0000259" key="15">
    <source>
        <dbReference type="Pfam" id="PF00326"/>
    </source>
</evidence>
<name>E0VHA2_PEDHC</name>
<dbReference type="VEuPathDB" id="VectorBase:PHUM204280"/>
<dbReference type="GO" id="GO:0004177">
    <property type="term" value="F:aminopeptidase activity"/>
    <property type="evidence" value="ECO:0007669"/>
    <property type="project" value="UniProtKB-KW"/>
</dbReference>
<evidence type="ECO:0000313" key="19">
    <source>
        <dbReference type="Proteomes" id="UP000009046"/>
    </source>
</evidence>
<dbReference type="AlphaFoldDB" id="E0VHA2"/>
<evidence type="ECO:0000256" key="11">
    <source>
        <dbReference type="ARBA" id="ARBA00023180"/>
    </source>
</evidence>
<dbReference type="MEROPS" id="S09.A65"/>
<dbReference type="EnsemblMetazoa" id="PHUM204280-RA">
    <property type="protein sequence ID" value="PHUM204280-PA"/>
    <property type="gene ID" value="PHUM204280"/>
</dbReference>
<dbReference type="HOGENOM" id="CLU_006105_4_0_1"/>
<dbReference type="GO" id="GO:0008236">
    <property type="term" value="F:serine-type peptidase activity"/>
    <property type="evidence" value="ECO:0007669"/>
    <property type="project" value="UniProtKB-KW"/>
</dbReference>
<dbReference type="InterPro" id="IPR050278">
    <property type="entry name" value="Serine_Prot_S9B/DPPIV"/>
</dbReference>
<dbReference type="InterPro" id="IPR001375">
    <property type="entry name" value="Peptidase_S9_cat"/>
</dbReference>
<keyword evidence="7" id="KW-0720">Serine protease</keyword>
<dbReference type="GeneID" id="8238542"/>
<dbReference type="InParanoid" id="E0VHA2"/>
<keyword evidence="6 17" id="KW-0378">Hydrolase</keyword>
<evidence type="ECO:0000256" key="6">
    <source>
        <dbReference type="ARBA" id="ARBA00022801"/>
    </source>
</evidence>
<dbReference type="OMA" id="YTSTEHH"/>
<dbReference type="OrthoDB" id="16520at2759"/>
<dbReference type="Pfam" id="PF00326">
    <property type="entry name" value="Peptidase_S9"/>
    <property type="match status" value="1"/>
</dbReference>
<dbReference type="SUPFAM" id="SSF53474">
    <property type="entry name" value="alpha/beta-Hydrolases"/>
    <property type="match status" value="1"/>
</dbReference>
<dbReference type="Pfam" id="PF00930">
    <property type="entry name" value="DPPIV_N"/>
    <property type="match status" value="1"/>
</dbReference>
<dbReference type="InterPro" id="IPR002469">
    <property type="entry name" value="Peptidase_S9B_N"/>
</dbReference>
<feature type="domain" description="Peptidase S9 prolyl oligopeptidase catalytic" evidence="15">
    <location>
        <begin position="634"/>
        <end position="838"/>
    </location>
</feature>
<dbReference type="ESTHER" id="pedhc-e0vha2">
    <property type="family name" value="DPP4N_Peptidase_S9"/>
</dbReference>
<comment type="similarity">
    <text evidence="2">Belongs to the peptidase S9B family. DPPIV subfamily.</text>
</comment>
<evidence type="ECO:0000313" key="18">
    <source>
        <dbReference type="EnsemblMetazoa" id="PHUM204280-PA"/>
    </source>
</evidence>
<evidence type="ECO:0000256" key="3">
    <source>
        <dbReference type="ARBA" id="ARBA00022438"/>
    </source>
</evidence>
<dbReference type="GO" id="GO:0012505">
    <property type="term" value="C:endomembrane system"/>
    <property type="evidence" value="ECO:0007669"/>
    <property type="project" value="UniProtKB-SubCell"/>
</dbReference>
<evidence type="ECO:0000256" key="5">
    <source>
        <dbReference type="ARBA" id="ARBA00022692"/>
    </source>
</evidence>
<keyword evidence="19" id="KW-1185">Reference proteome</keyword>
<dbReference type="Gene3D" id="2.140.10.30">
    <property type="entry name" value="Dipeptidylpeptidase IV, N-terminal domain"/>
    <property type="match status" value="1"/>
</dbReference>
<evidence type="ECO:0000256" key="12">
    <source>
        <dbReference type="ARBA" id="ARBA00037847"/>
    </source>
</evidence>
<evidence type="ECO:0000256" key="1">
    <source>
        <dbReference type="ARBA" id="ARBA00004606"/>
    </source>
</evidence>
<keyword evidence="5 14" id="KW-0812">Transmembrane</keyword>
<dbReference type="GO" id="GO:0006508">
    <property type="term" value="P:proteolysis"/>
    <property type="evidence" value="ECO:0007669"/>
    <property type="project" value="UniProtKB-KW"/>
</dbReference>
<evidence type="ECO:0000256" key="10">
    <source>
        <dbReference type="ARBA" id="ARBA00023136"/>
    </source>
</evidence>
<evidence type="ECO:0000256" key="13">
    <source>
        <dbReference type="ARBA" id="ARBA00072929"/>
    </source>
</evidence>
<dbReference type="PANTHER" id="PTHR11731:SF200">
    <property type="entry name" value="DIPEPTIDYL PEPTIDASE 10, ISOFORM B"/>
    <property type="match status" value="1"/>
</dbReference>
<evidence type="ECO:0000259" key="16">
    <source>
        <dbReference type="Pfam" id="PF00930"/>
    </source>
</evidence>
<dbReference type="PANTHER" id="PTHR11731">
    <property type="entry name" value="PROTEASE FAMILY S9B,C DIPEPTIDYL-PEPTIDASE IV-RELATED"/>
    <property type="match status" value="1"/>
</dbReference>
<dbReference type="Proteomes" id="UP000009046">
    <property type="component" value="Unassembled WGS sequence"/>
</dbReference>
<evidence type="ECO:0000256" key="2">
    <source>
        <dbReference type="ARBA" id="ARBA00010036"/>
    </source>
</evidence>
<dbReference type="FunFam" id="3.40.50.1820:FF:000003">
    <property type="entry name" value="Dipeptidyl peptidase 4"/>
    <property type="match status" value="1"/>
</dbReference>
<keyword evidence="4" id="KW-0645">Protease</keyword>
<dbReference type="RefSeq" id="XP_002425496.1">
    <property type="nucleotide sequence ID" value="XM_002425451.1"/>
</dbReference>
<dbReference type="EMBL" id="DS235165">
    <property type="protein sequence ID" value="EEB12758.1"/>
    <property type="molecule type" value="Genomic_DNA"/>
</dbReference>
<dbReference type="InterPro" id="IPR029058">
    <property type="entry name" value="AB_hydrolase_fold"/>
</dbReference>
<dbReference type="SUPFAM" id="SSF82171">
    <property type="entry name" value="DPP6 N-terminal domain-like"/>
    <property type="match status" value="1"/>
</dbReference>
<reference evidence="17" key="2">
    <citation type="submission" date="2007-04" db="EMBL/GenBank/DDBJ databases">
        <title>The genome of the human body louse.</title>
        <authorList>
            <consortium name="The Human Body Louse Genome Consortium"/>
            <person name="Kirkness E."/>
            <person name="Walenz B."/>
            <person name="Hass B."/>
            <person name="Bruggner R."/>
            <person name="Strausberg R."/>
        </authorList>
    </citation>
    <scope>NUCLEOTIDE SEQUENCE</scope>
    <source>
        <strain evidence="17">USDA</strain>
    </source>
</reference>
<evidence type="ECO:0000256" key="8">
    <source>
        <dbReference type="ARBA" id="ARBA00022968"/>
    </source>
</evidence>
<evidence type="ECO:0000256" key="14">
    <source>
        <dbReference type="SAM" id="Phobius"/>
    </source>
</evidence>
<dbReference type="eggNOG" id="KOG2100">
    <property type="taxonomic scope" value="Eukaryota"/>
</dbReference>
<comment type="subcellular location">
    <subcellularLocation>
        <location evidence="12">Endomembrane system</location>
        <topology evidence="12">Single-pass membrane protein</topology>
    </subcellularLocation>
    <subcellularLocation>
        <location evidence="1">Membrane</location>
        <topology evidence="1">Single-pass type II membrane protein</topology>
    </subcellularLocation>
</comment>
<sequence>MSDPDNFDDEELVSATTQSRNWKGILIALLVIIIVLALTVTSVILLTPPEDDIRIKGTRFKLKEILNHEYQNLPFNGSWISGEELIFMDDWGSISILNAKNLSIRTVLGNHTLSQFNIGKFIMSPDQKYILLVCNIQKLFRYSFLANYYIYDISTMEIFPIKVNSADEQDNFFQLVDWAPRGNALLIVYNYDIYYKTSPTTNKIYRLTENAEPGVVSNGLPDWLYEEEILFGSRALWMSNDGHLLLYAKFDDSEVGEVKLSWYNVHERAKQYPEIRPLRYPKAGTNNPKVSLFVSDLADLDNINTKEIIPPHGLIHLSDYYFSSASWISLTEICVVWMNRPQNLSLVTICKSPLWHCQETQRISGEGKGWVEIFPSPLFSPDGKRYITLAPVRDGSAGYFRHIITVDIQKKRALPLTHGKHQVNKIIAWDYNLNVIYFLGTPEMYPSQVHLYRVSSDPPKIGSPLPVPVCISCFPNNQTLEKENYSKKIKSLPESSVSDNEIKNDGDKMKNKLEEETPKEEYSYHNVLFSPDLSFFILECLGPGVPITSLYTTKNYPQKPKLVAILQNNVKLKEKISKKAVPVLKTFSIQMSSGYQAQVRLYFPPGLREDEVTKYPLIVQVYGGPGTQLVTDRWKIDWFTFLASNKDYIVAQIDGRGSGGQGYQLMYEVYHRLGTVEIADQLEITEYLKDTFHFIDEQRIAVWGWSYGGFISALLMAKNSGTFRCGISVAPVTNWAFYDSAYSERYMGLPNVTDNYKGYEESDVSKMAENFRNKMLYLIHGTADDNVHLQHSMSLIKALTSKGILIRQQVYPDEKHTLSGVKYHLYKSMINYLENCFRIEITSEMESGLRGGGTTDSSTILI</sequence>
<evidence type="ECO:0000256" key="4">
    <source>
        <dbReference type="ARBA" id="ARBA00022670"/>
    </source>
</evidence>
<proteinExistence type="inferred from homology"/>
<dbReference type="CTD" id="8238542"/>
<organism>
    <name type="scientific">Pediculus humanus subsp. corporis</name>
    <name type="common">Body louse</name>
    <dbReference type="NCBI Taxonomy" id="121224"/>
    <lineage>
        <taxon>Eukaryota</taxon>
        <taxon>Metazoa</taxon>
        <taxon>Ecdysozoa</taxon>
        <taxon>Arthropoda</taxon>
        <taxon>Hexapoda</taxon>
        <taxon>Insecta</taxon>
        <taxon>Pterygota</taxon>
        <taxon>Neoptera</taxon>
        <taxon>Paraneoptera</taxon>
        <taxon>Psocodea</taxon>
        <taxon>Troctomorpha</taxon>
        <taxon>Phthiraptera</taxon>
        <taxon>Anoplura</taxon>
        <taxon>Pediculidae</taxon>
        <taxon>Pediculus</taxon>
    </lineage>
</organism>
<dbReference type="Gene3D" id="3.40.50.1820">
    <property type="entry name" value="alpha/beta hydrolase"/>
    <property type="match status" value="1"/>
</dbReference>
<keyword evidence="3" id="KW-0031">Aminopeptidase</keyword>
<keyword evidence="8" id="KW-0735">Signal-anchor</keyword>
<feature type="domain" description="Dipeptidylpeptidase IV N-terminal" evidence="16">
    <location>
        <begin position="124"/>
        <end position="458"/>
    </location>
</feature>
<accession>E0VHA2</accession>
<protein>
    <recommendedName>
        <fullName evidence="13">Venom dipeptidyl peptidase 4</fullName>
    </recommendedName>
</protein>